<dbReference type="AlphaFoldDB" id="K9WGG1"/>
<name>K9WGG1_9CYAN</name>
<dbReference type="HOGENOM" id="CLU_090272_0_0_3"/>
<dbReference type="RefSeq" id="WP_015183051.1">
    <property type="nucleotide sequence ID" value="NC_019738.1"/>
</dbReference>
<organism evidence="1 2">
    <name type="scientific">Allocoleopsis franciscana PCC 7113</name>
    <dbReference type="NCBI Taxonomy" id="1173027"/>
    <lineage>
        <taxon>Bacteria</taxon>
        <taxon>Bacillati</taxon>
        <taxon>Cyanobacteriota</taxon>
        <taxon>Cyanophyceae</taxon>
        <taxon>Coleofasciculales</taxon>
        <taxon>Coleofasciculaceae</taxon>
        <taxon>Allocoleopsis</taxon>
        <taxon>Allocoleopsis franciscana</taxon>
    </lineage>
</organism>
<dbReference type="EMBL" id="CP003630">
    <property type="protein sequence ID" value="AFZ18906.1"/>
    <property type="molecule type" value="Genomic_DNA"/>
</dbReference>
<dbReference type="eggNOG" id="COG2810">
    <property type="taxonomic scope" value="Bacteria"/>
</dbReference>
<evidence type="ECO:0008006" key="3">
    <source>
        <dbReference type="Google" id="ProtNLM"/>
    </source>
</evidence>
<gene>
    <name evidence="1" type="ORF">Mic7113_3164</name>
</gene>
<evidence type="ECO:0000313" key="2">
    <source>
        <dbReference type="Proteomes" id="UP000010471"/>
    </source>
</evidence>
<sequence>MEELTTGGTNTYPVYVVRGSKKLMTTILEASNLSLKDVQRLLSLERQVNHSFTSLLSLSPLTEVEQQDLDEICTNFYDYYTERKISEGEVKFLTISPLMWLAGFYNSTIKITLEEKIDDIYIEDEDTLIKGRMDILAVHKIQPTTTLTPFWILVIETKNATVNAFEGLPQLLTYAYKGLENQASVWGLTTNGMSYQFVYLEKGNPSSYQLFPDLNVIYPERSIELLQVLKAICAGISSV</sequence>
<protein>
    <recommendedName>
        <fullName evidence="3">Restriction endonuclease, type I, EcoRI, R subunit/Type III</fullName>
    </recommendedName>
</protein>
<dbReference type="KEGG" id="mic:Mic7113_3164"/>
<keyword evidence="2" id="KW-1185">Reference proteome</keyword>
<dbReference type="STRING" id="1173027.Mic7113_3164"/>
<accession>K9WGG1</accession>
<proteinExistence type="predicted"/>
<reference evidence="1 2" key="1">
    <citation type="submission" date="2012-06" db="EMBL/GenBank/DDBJ databases">
        <title>Finished chromosome of genome of Microcoleus sp. PCC 7113.</title>
        <authorList>
            <consortium name="US DOE Joint Genome Institute"/>
            <person name="Gugger M."/>
            <person name="Coursin T."/>
            <person name="Rippka R."/>
            <person name="Tandeau De Marsac N."/>
            <person name="Huntemann M."/>
            <person name="Wei C.-L."/>
            <person name="Han J."/>
            <person name="Detter J.C."/>
            <person name="Han C."/>
            <person name="Tapia R."/>
            <person name="Chen A."/>
            <person name="Kyrpides N."/>
            <person name="Mavromatis K."/>
            <person name="Markowitz V."/>
            <person name="Szeto E."/>
            <person name="Ivanova N."/>
            <person name="Pagani I."/>
            <person name="Pati A."/>
            <person name="Goodwin L."/>
            <person name="Nordberg H.P."/>
            <person name="Cantor M.N."/>
            <person name="Hua S.X."/>
            <person name="Woyke T."/>
            <person name="Kerfeld C.A."/>
        </authorList>
    </citation>
    <scope>NUCLEOTIDE SEQUENCE [LARGE SCALE GENOMIC DNA]</scope>
    <source>
        <strain evidence="1 2">PCC 7113</strain>
    </source>
</reference>
<dbReference type="Proteomes" id="UP000010471">
    <property type="component" value="Chromosome"/>
</dbReference>
<dbReference type="PATRIC" id="fig|1173027.3.peg.3489"/>
<evidence type="ECO:0000313" key="1">
    <source>
        <dbReference type="EMBL" id="AFZ18906.1"/>
    </source>
</evidence>